<evidence type="ECO:0000313" key="3">
    <source>
        <dbReference type="Proteomes" id="UP001604277"/>
    </source>
</evidence>
<dbReference type="EMBL" id="JBFOLJ010000005">
    <property type="protein sequence ID" value="KAL2537217.1"/>
    <property type="molecule type" value="Genomic_DNA"/>
</dbReference>
<keyword evidence="3" id="KW-1185">Reference proteome</keyword>
<accession>A0ABD1VIV3</accession>
<evidence type="ECO:0000313" key="2">
    <source>
        <dbReference type="EMBL" id="KAL2537284.1"/>
    </source>
</evidence>
<evidence type="ECO:0000313" key="1">
    <source>
        <dbReference type="EMBL" id="KAL2537217.1"/>
    </source>
</evidence>
<proteinExistence type="predicted"/>
<reference evidence="3" key="2">
    <citation type="submission" date="2024-07" db="EMBL/GenBank/DDBJ databases">
        <title>Two chromosome-level genome assemblies of Korean endemic species Abeliophyllum distichum and Forsythia ovata (Oleaceae).</title>
        <authorList>
            <person name="Jang H."/>
        </authorList>
    </citation>
    <scope>NUCLEOTIDE SEQUENCE [LARGE SCALE GENOMIC DNA]</scope>
</reference>
<reference evidence="2" key="1">
    <citation type="submission" date="2024-07" db="EMBL/GenBank/DDBJ databases">
        <title>Two chromosome-level genome assemblies of Korean endemic species Abeliophyllum distichum and Forsythia ovata (Oleaceae).</title>
        <authorList>
            <person name="Mun J.H."/>
        </authorList>
    </citation>
    <scope>NUCLEOTIDE SEQUENCE</scope>
    <source>
        <strain evidence="2">KNKB202402200001</strain>
        <tissue evidence="2">Leaf</tissue>
    </source>
</reference>
<organism evidence="2 3">
    <name type="scientific">Forsythia ovata</name>
    <dbReference type="NCBI Taxonomy" id="205694"/>
    <lineage>
        <taxon>Eukaryota</taxon>
        <taxon>Viridiplantae</taxon>
        <taxon>Streptophyta</taxon>
        <taxon>Embryophyta</taxon>
        <taxon>Tracheophyta</taxon>
        <taxon>Spermatophyta</taxon>
        <taxon>Magnoliopsida</taxon>
        <taxon>eudicotyledons</taxon>
        <taxon>Gunneridae</taxon>
        <taxon>Pentapetalae</taxon>
        <taxon>asterids</taxon>
        <taxon>lamiids</taxon>
        <taxon>Lamiales</taxon>
        <taxon>Oleaceae</taxon>
        <taxon>Forsythieae</taxon>
        <taxon>Forsythia</taxon>
    </lineage>
</organism>
<comment type="caution">
    <text evidence="2">The sequence shown here is derived from an EMBL/GenBank/DDBJ whole genome shotgun (WGS) entry which is preliminary data.</text>
</comment>
<protein>
    <submittedName>
        <fullName evidence="2">Scarecrow-like protein 22</fullName>
    </submittedName>
</protein>
<dbReference type="AlphaFoldDB" id="A0ABD1VIV3"/>
<gene>
    <name evidence="1" type="ORF">Fot_18608</name>
    <name evidence="2" type="ORF">Fot_18675</name>
</gene>
<name>A0ABD1VIV3_9LAMI</name>
<dbReference type="EMBL" id="JBFOLJ010000005">
    <property type="protein sequence ID" value="KAL2537284.1"/>
    <property type="molecule type" value="Genomic_DNA"/>
</dbReference>
<sequence>MVGFGVLDQTFGADSVGLFSANFISQVPTSMHNLNFAKNRFGNPSSNLPNNVFPSLPNNVGSISLKPCSTFDSADMKSTVNFSPQMMINQNQSQHPIFYMPLSYAQQLEQNLFMPPQAKRHNPGCAIGVGLEPFGG</sequence>
<dbReference type="Proteomes" id="UP001604277">
    <property type="component" value="Unassembled WGS sequence"/>
</dbReference>